<name>A0ABQ7G072_DUNSA</name>
<keyword evidence="2" id="KW-1185">Reference proteome</keyword>
<sequence length="137" mass="15845">MEFLAEAFPYTGGSVNREPGLQVRELNLGTYRSQWRFDVANECRDVVNVPAPYCSVDCGSVDFCGTNTSALGMGSLGHCCELALFDQSYRWRHEDDGIYHSMPGWQIRNYGRDEYIKDELRQLSYCNSKKFYDEFYD</sequence>
<evidence type="ECO:0000313" key="1">
    <source>
        <dbReference type="EMBL" id="KAF5827997.1"/>
    </source>
</evidence>
<protein>
    <submittedName>
        <fullName evidence="1">Uncharacterized protein</fullName>
    </submittedName>
</protein>
<proteinExistence type="predicted"/>
<gene>
    <name evidence="1" type="ORF">DUNSADRAFT_18371</name>
</gene>
<feature type="non-terminal residue" evidence="1">
    <location>
        <position position="137"/>
    </location>
</feature>
<accession>A0ABQ7G072</accession>
<dbReference type="Proteomes" id="UP000815325">
    <property type="component" value="Unassembled WGS sequence"/>
</dbReference>
<organism evidence="1 2">
    <name type="scientific">Dunaliella salina</name>
    <name type="common">Green alga</name>
    <name type="synonym">Protococcus salinus</name>
    <dbReference type="NCBI Taxonomy" id="3046"/>
    <lineage>
        <taxon>Eukaryota</taxon>
        <taxon>Viridiplantae</taxon>
        <taxon>Chlorophyta</taxon>
        <taxon>core chlorophytes</taxon>
        <taxon>Chlorophyceae</taxon>
        <taxon>CS clade</taxon>
        <taxon>Chlamydomonadales</taxon>
        <taxon>Dunaliellaceae</taxon>
        <taxon>Dunaliella</taxon>
    </lineage>
</organism>
<evidence type="ECO:0000313" key="2">
    <source>
        <dbReference type="Proteomes" id="UP000815325"/>
    </source>
</evidence>
<comment type="caution">
    <text evidence="1">The sequence shown here is derived from an EMBL/GenBank/DDBJ whole genome shotgun (WGS) entry which is preliminary data.</text>
</comment>
<dbReference type="EMBL" id="MU070380">
    <property type="protein sequence ID" value="KAF5827997.1"/>
    <property type="molecule type" value="Genomic_DNA"/>
</dbReference>
<reference evidence="1" key="1">
    <citation type="submission" date="2017-08" db="EMBL/GenBank/DDBJ databases">
        <authorList>
            <person name="Polle J.E."/>
            <person name="Barry K."/>
            <person name="Cushman J."/>
            <person name="Schmutz J."/>
            <person name="Tran D."/>
            <person name="Hathwaick L.T."/>
            <person name="Yim W.C."/>
            <person name="Jenkins J."/>
            <person name="Mckie-Krisberg Z.M."/>
            <person name="Prochnik S."/>
            <person name="Lindquist E."/>
            <person name="Dockter R.B."/>
            <person name="Adam C."/>
            <person name="Molina H."/>
            <person name="Bunkerborg J."/>
            <person name="Jin E."/>
            <person name="Buchheim M."/>
            <person name="Magnuson J."/>
        </authorList>
    </citation>
    <scope>NUCLEOTIDE SEQUENCE</scope>
    <source>
        <strain evidence="1">CCAP 19/18</strain>
    </source>
</reference>